<evidence type="ECO:0000313" key="3">
    <source>
        <dbReference type="EMBL" id="PIK26800.1"/>
    </source>
</evidence>
<evidence type="ECO:0000256" key="2">
    <source>
        <dbReference type="SAM" id="Phobius"/>
    </source>
</evidence>
<evidence type="ECO:0000313" key="4">
    <source>
        <dbReference type="Proteomes" id="UP000230768"/>
    </source>
</evidence>
<feature type="coiled-coil region" evidence="1">
    <location>
        <begin position="148"/>
        <end position="178"/>
    </location>
</feature>
<keyword evidence="2" id="KW-0812">Transmembrane</keyword>
<dbReference type="RefSeq" id="WP_099727545.1">
    <property type="nucleotide sequence ID" value="NZ_JBALSC010000016.1"/>
</dbReference>
<feature type="transmembrane region" description="Helical" evidence="2">
    <location>
        <begin position="17"/>
        <end position="38"/>
    </location>
</feature>
<comment type="caution">
    <text evidence="3">The sequence shown here is derived from an EMBL/GenBank/DDBJ whole genome shotgun (WGS) entry which is preliminary data.</text>
</comment>
<proteinExistence type="predicted"/>
<dbReference type="Proteomes" id="UP000230768">
    <property type="component" value="Unassembled WGS sequence"/>
</dbReference>
<keyword evidence="2" id="KW-0472">Membrane</keyword>
<keyword evidence="2" id="KW-1133">Transmembrane helix</keyword>
<dbReference type="AlphaFoldDB" id="A0A2G8ITH5"/>
<evidence type="ECO:0000256" key="1">
    <source>
        <dbReference type="SAM" id="Coils"/>
    </source>
</evidence>
<keyword evidence="1" id="KW-0175">Coiled coil</keyword>
<dbReference type="EMBL" id="PEKP01000012">
    <property type="protein sequence ID" value="PIK26800.1"/>
    <property type="molecule type" value="Genomic_DNA"/>
</dbReference>
<sequence length="187" mass="21834">MNTILVELVSRDFDWNIIINLIGACGVVLGAISGAYLYRRQKDTEWTEKSLHSVYAPLYMLLCSQEAFRDLLLKDEDNFKKVPIISWVEGKGNEGVIHRNKFIEAFDKTNYGLASNKLLMLIGEYRVLVKLEGTLEKEKHPSFSKVTKRKVEVEIELVREIVQEYERLRRKLKIENDTSVKKFNFFE</sequence>
<name>A0A2G8ITH5_BACPU</name>
<accession>A0A2G8ITH5</accession>
<protein>
    <submittedName>
        <fullName evidence="3">Uncharacterized protein</fullName>
    </submittedName>
</protein>
<organism evidence="3 4">
    <name type="scientific">Bacillus pumilus</name>
    <name type="common">Bacillus mesentericus</name>
    <dbReference type="NCBI Taxonomy" id="1408"/>
    <lineage>
        <taxon>Bacteria</taxon>
        <taxon>Bacillati</taxon>
        <taxon>Bacillota</taxon>
        <taxon>Bacilli</taxon>
        <taxon>Bacillales</taxon>
        <taxon>Bacillaceae</taxon>
        <taxon>Bacillus</taxon>
    </lineage>
</organism>
<reference evidence="3 4" key="1">
    <citation type="submission" date="2017-11" db="EMBL/GenBank/DDBJ databases">
        <title>Draft genome sequence of Bacillus pumilus 51_5il from lake Gorkoye (Russia: Novosibirsk region).</title>
        <authorList>
            <person name="Shipova A.A."/>
            <person name="Rozanov A.S."/>
            <person name="Bryanskaya A.V."/>
            <person name="Peltek S.E."/>
        </authorList>
    </citation>
    <scope>NUCLEOTIDE SEQUENCE [LARGE SCALE GENOMIC DNA]</scope>
    <source>
        <strain evidence="3 4">51_5il</strain>
    </source>
</reference>
<gene>
    <name evidence="3" type="ORF">CTV99_10690</name>
</gene>